<sequence length="119" mass="13170">SRNSRGEAKRGEDGVHSRESFVVVGGGEFRGGVALSDETLRFKKIAKESSATEDLASMRGKSRETKANMGIKEALPGCDECVVTIYSTSEDTNYIGDDGEFVCTREHYRKIILQWLMSK</sequence>
<evidence type="ECO:0000313" key="1">
    <source>
        <dbReference type="EMBL" id="CAF2098687.1"/>
    </source>
</evidence>
<organism evidence="1">
    <name type="scientific">Brassica napus</name>
    <name type="common">Rape</name>
    <dbReference type="NCBI Taxonomy" id="3708"/>
    <lineage>
        <taxon>Eukaryota</taxon>
        <taxon>Viridiplantae</taxon>
        <taxon>Streptophyta</taxon>
        <taxon>Embryophyta</taxon>
        <taxon>Tracheophyta</taxon>
        <taxon>Spermatophyta</taxon>
        <taxon>Magnoliopsida</taxon>
        <taxon>eudicotyledons</taxon>
        <taxon>Gunneridae</taxon>
        <taxon>Pentapetalae</taxon>
        <taxon>rosids</taxon>
        <taxon>malvids</taxon>
        <taxon>Brassicales</taxon>
        <taxon>Brassicaceae</taxon>
        <taxon>Brassiceae</taxon>
        <taxon>Brassica</taxon>
    </lineage>
</organism>
<feature type="non-terminal residue" evidence="1">
    <location>
        <position position="1"/>
    </location>
</feature>
<dbReference type="Proteomes" id="UP001295469">
    <property type="component" value="Chromosome A05"/>
</dbReference>
<dbReference type="EMBL" id="HG994359">
    <property type="protein sequence ID" value="CAF2098687.1"/>
    <property type="molecule type" value="Genomic_DNA"/>
</dbReference>
<reference evidence="1" key="1">
    <citation type="submission" date="2021-01" db="EMBL/GenBank/DDBJ databases">
        <authorList>
            <consortium name="Genoscope - CEA"/>
            <person name="William W."/>
        </authorList>
    </citation>
    <scope>NUCLEOTIDE SEQUENCE</scope>
</reference>
<gene>
    <name evidence="1" type="ORF">DARMORV10_A05P23760.1</name>
</gene>
<feature type="non-terminal residue" evidence="1">
    <location>
        <position position="119"/>
    </location>
</feature>
<accession>A0A816TIT4</accession>
<dbReference type="AlphaFoldDB" id="A0A816TIT4"/>
<name>A0A816TIT4_BRANA</name>
<protein>
    <submittedName>
        <fullName evidence="1">(rape) hypothetical protein</fullName>
    </submittedName>
</protein>
<proteinExistence type="predicted"/>